<accession>A0ACB9FEJ8</accession>
<proteinExistence type="predicted"/>
<dbReference type="EMBL" id="CM042047">
    <property type="protein sequence ID" value="KAI3769749.1"/>
    <property type="molecule type" value="Genomic_DNA"/>
</dbReference>
<comment type="caution">
    <text evidence="1">The sequence shown here is derived from an EMBL/GenBank/DDBJ whole genome shotgun (WGS) entry which is preliminary data.</text>
</comment>
<dbReference type="Proteomes" id="UP001055879">
    <property type="component" value="Linkage Group LG01"/>
</dbReference>
<gene>
    <name evidence="1" type="ORF">L6452_00862</name>
</gene>
<reference evidence="2" key="1">
    <citation type="journal article" date="2022" name="Mol. Ecol. Resour.">
        <title>The genomes of chicory, endive, great burdock and yacon provide insights into Asteraceae palaeo-polyploidization history and plant inulin production.</title>
        <authorList>
            <person name="Fan W."/>
            <person name="Wang S."/>
            <person name="Wang H."/>
            <person name="Wang A."/>
            <person name="Jiang F."/>
            <person name="Liu H."/>
            <person name="Zhao H."/>
            <person name="Xu D."/>
            <person name="Zhang Y."/>
        </authorList>
    </citation>
    <scope>NUCLEOTIDE SEQUENCE [LARGE SCALE GENOMIC DNA]</scope>
    <source>
        <strain evidence="2">cv. Niubang</strain>
    </source>
</reference>
<protein>
    <submittedName>
        <fullName evidence="1">Uncharacterized protein</fullName>
    </submittedName>
</protein>
<sequence>MSNTSLAFFLLVFILSISEWEDAKHGACHKREKKYMCFCYFDCGPPKLPPGTPPPLPSPPRSPPPPPEVGKGELCEKQSNNWTGKCLDTVLCNYRCSEWEDAKYGACHKREKKYMCFCYFDCGPPKSPPGTPPSPPSLPGSPPPPKGDKPPEGGQPPPAEGRQPPLA</sequence>
<reference evidence="1 2" key="2">
    <citation type="journal article" date="2022" name="Mol. Ecol. Resour.">
        <title>The genomes of chicory, endive, great burdock and yacon provide insights into Asteraceae paleo-polyploidization history and plant inulin production.</title>
        <authorList>
            <person name="Fan W."/>
            <person name="Wang S."/>
            <person name="Wang H."/>
            <person name="Wang A."/>
            <person name="Jiang F."/>
            <person name="Liu H."/>
            <person name="Zhao H."/>
            <person name="Xu D."/>
            <person name="Zhang Y."/>
        </authorList>
    </citation>
    <scope>NUCLEOTIDE SEQUENCE [LARGE SCALE GENOMIC DNA]</scope>
    <source>
        <strain evidence="2">cv. Niubang</strain>
    </source>
</reference>
<organism evidence="1 2">
    <name type="scientific">Arctium lappa</name>
    <name type="common">Greater burdock</name>
    <name type="synonym">Lappa major</name>
    <dbReference type="NCBI Taxonomy" id="4217"/>
    <lineage>
        <taxon>Eukaryota</taxon>
        <taxon>Viridiplantae</taxon>
        <taxon>Streptophyta</taxon>
        <taxon>Embryophyta</taxon>
        <taxon>Tracheophyta</taxon>
        <taxon>Spermatophyta</taxon>
        <taxon>Magnoliopsida</taxon>
        <taxon>eudicotyledons</taxon>
        <taxon>Gunneridae</taxon>
        <taxon>Pentapetalae</taxon>
        <taxon>asterids</taxon>
        <taxon>campanulids</taxon>
        <taxon>Asterales</taxon>
        <taxon>Asteraceae</taxon>
        <taxon>Carduoideae</taxon>
        <taxon>Cardueae</taxon>
        <taxon>Arctiinae</taxon>
        <taxon>Arctium</taxon>
    </lineage>
</organism>
<name>A0ACB9FEJ8_ARCLA</name>
<keyword evidence="2" id="KW-1185">Reference proteome</keyword>
<evidence type="ECO:0000313" key="2">
    <source>
        <dbReference type="Proteomes" id="UP001055879"/>
    </source>
</evidence>
<evidence type="ECO:0000313" key="1">
    <source>
        <dbReference type="EMBL" id="KAI3769749.1"/>
    </source>
</evidence>